<evidence type="ECO:0000259" key="2">
    <source>
        <dbReference type="PROSITE" id="PS51767"/>
    </source>
</evidence>
<dbReference type="InterPro" id="IPR033121">
    <property type="entry name" value="PEPTIDASE_A1"/>
</dbReference>
<comment type="similarity">
    <text evidence="1">Belongs to the peptidase A1 family.</text>
</comment>
<dbReference type="GO" id="GO:0006508">
    <property type="term" value="P:proteolysis"/>
    <property type="evidence" value="ECO:0007669"/>
    <property type="project" value="UniProtKB-KW"/>
</dbReference>
<dbReference type="PANTHER" id="PTHR47966:SF51">
    <property type="entry name" value="BETA-SITE APP-CLEAVING ENZYME, ISOFORM A-RELATED"/>
    <property type="match status" value="1"/>
</dbReference>
<dbReference type="SUPFAM" id="SSF50630">
    <property type="entry name" value="Acid proteases"/>
    <property type="match status" value="1"/>
</dbReference>
<dbReference type="Proteomes" id="UP000243686">
    <property type="component" value="Unassembled WGS sequence"/>
</dbReference>
<dbReference type="Pfam" id="PF00026">
    <property type="entry name" value="Asp"/>
    <property type="match status" value="1"/>
</dbReference>
<dbReference type="Gene3D" id="2.40.70.10">
    <property type="entry name" value="Acid Proteases"/>
    <property type="match status" value="2"/>
</dbReference>
<evidence type="ECO:0000256" key="1">
    <source>
        <dbReference type="ARBA" id="ARBA00007447"/>
    </source>
</evidence>
<keyword evidence="4" id="KW-1185">Reference proteome</keyword>
<dbReference type="InterPro" id="IPR034164">
    <property type="entry name" value="Pepsin-like_dom"/>
</dbReference>
<feature type="domain" description="Peptidase A1" evidence="2">
    <location>
        <begin position="1"/>
        <end position="306"/>
    </location>
</feature>
<dbReference type="AlphaFoldDB" id="A0A1S8WKH3"/>
<protein>
    <submittedName>
        <fullName evidence="3">Eukaryotic aspartyl protease</fullName>
    </submittedName>
</protein>
<dbReference type="PROSITE" id="PS51767">
    <property type="entry name" value="PEPTIDASE_A1"/>
    <property type="match status" value="1"/>
</dbReference>
<dbReference type="EMBL" id="KV906310">
    <property type="protein sequence ID" value="OON14947.1"/>
    <property type="molecule type" value="Genomic_DNA"/>
</dbReference>
<name>A0A1S8WKH3_OPIVI</name>
<dbReference type="PANTHER" id="PTHR47966">
    <property type="entry name" value="BETA-SITE APP-CLEAVING ENZYME, ISOFORM A-RELATED"/>
    <property type="match status" value="1"/>
</dbReference>
<dbReference type="InterPro" id="IPR021109">
    <property type="entry name" value="Peptidase_aspartic_dom_sf"/>
</dbReference>
<reference evidence="3 4" key="1">
    <citation type="submission" date="2015-03" db="EMBL/GenBank/DDBJ databases">
        <title>Draft genome of the nematode, Opisthorchis viverrini.</title>
        <authorList>
            <person name="Mitreva M."/>
        </authorList>
    </citation>
    <scope>NUCLEOTIDE SEQUENCE [LARGE SCALE GENOMIC DNA]</scope>
    <source>
        <strain evidence="3">Khon Kaen</strain>
    </source>
</reference>
<evidence type="ECO:0000313" key="4">
    <source>
        <dbReference type="Proteomes" id="UP000243686"/>
    </source>
</evidence>
<dbReference type="GO" id="GO:0004190">
    <property type="term" value="F:aspartic-type endopeptidase activity"/>
    <property type="evidence" value="ECO:0007669"/>
    <property type="project" value="InterPro"/>
</dbReference>
<keyword evidence="3" id="KW-0378">Hydrolase</keyword>
<dbReference type="InterPro" id="IPR001461">
    <property type="entry name" value="Aspartic_peptidase_A1"/>
</dbReference>
<sequence length="311" mass="35382">MDIAIGTPGQYLSLEVDTSFATSFVVTLASYKKVQFENYKIEASATKALGAHASSAVGNRQLEGRINTDVLRIGEYIHPGFTFQMIEKLQWRPYFLDHFSGKLGLAPTSDLTAENFVGALQRVFPHEPVFTFWFRPDEDGEYRNGIFSFGGVHDYRYDGQLLYFPVVFANSWIIQATKISLGEDVVCQQDCNIQFSTAVPYFYGPREQINQIHRLLNLPADGISQGENILNCDKADSYPQLHVQFGSLHVHWRMDEIWETKRDRKSFVCKSGIRTNIGLPGWECGHKLMYKLFTVYDLRNARIGLADASRP</sequence>
<keyword evidence="3" id="KW-0645">Protease</keyword>
<accession>A0A1S8WKH3</accession>
<dbReference type="CDD" id="cd05471">
    <property type="entry name" value="pepsin_like"/>
    <property type="match status" value="1"/>
</dbReference>
<organism evidence="3 4">
    <name type="scientific">Opisthorchis viverrini</name>
    <name type="common">Southeast Asian liver fluke</name>
    <dbReference type="NCBI Taxonomy" id="6198"/>
    <lineage>
        <taxon>Eukaryota</taxon>
        <taxon>Metazoa</taxon>
        <taxon>Spiralia</taxon>
        <taxon>Lophotrochozoa</taxon>
        <taxon>Platyhelminthes</taxon>
        <taxon>Trematoda</taxon>
        <taxon>Digenea</taxon>
        <taxon>Opisthorchiida</taxon>
        <taxon>Opisthorchiata</taxon>
        <taxon>Opisthorchiidae</taxon>
        <taxon>Opisthorchis</taxon>
    </lineage>
</organism>
<gene>
    <name evidence="3" type="ORF">X801_09257</name>
</gene>
<evidence type="ECO:0000313" key="3">
    <source>
        <dbReference type="EMBL" id="OON14947.1"/>
    </source>
</evidence>
<proteinExistence type="inferred from homology"/>